<dbReference type="Proteomes" id="UP001516400">
    <property type="component" value="Unassembled WGS sequence"/>
</dbReference>
<reference evidence="1 2" key="1">
    <citation type="journal article" date="2021" name="BMC Biol.">
        <title>Horizontally acquired antibacterial genes associated with adaptive radiation of ladybird beetles.</title>
        <authorList>
            <person name="Li H.S."/>
            <person name="Tang X.F."/>
            <person name="Huang Y.H."/>
            <person name="Xu Z.Y."/>
            <person name="Chen M.L."/>
            <person name="Du X.Y."/>
            <person name="Qiu B.Y."/>
            <person name="Chen P.T."/>
            <person name="Zhang W."/>
            <person name="Slipinski A."/>
            <person name="Escalona H.E."/>
            <person name="Waterhouse R.M."/>
            <person name="Zwick A."/>
            <person name="Pang H."/>
        </authorList>
    </citation>
    <scope>NUCLEOTIDE SEQUENCE [LARGE SCALE GENOMIC DNA]</scope>
    <source>
        <strain evidence="1">SYSU2018</strain>
    </source>
</reference>
<accession>A0ABD2PBX9</accession>
<gene>
    <name evidence="1" type="ORF">HHI36_002773</name>
</gene>
<name>A0ABD2PBX9_9CUCU</name>
<dbReference type="EMBL" id="JABFTP020000185">
    <property type="protein sequence ID" value="KAL3288325.1"/>
    <property type="molecule type" value="Genomic_DNA"/>
</dbReference>
<protein>
    <submittedName>
        <fullName evidence="1">Uncharacterized protein</fullName>
    </submittedName>
</protein>
<dbReference type="AlphaFoldDB" id="A0ABD2PBX9"/>
<sequence>ANQIRLRIDSNLFEINIIQACRGLYRHLLQFCHHVEIDQPMQQPIYGRLHDDIINQGAIIRHPNIVCVRPYEFKNKFVPKSIVSVEVKIEITSQCNPVSPVFVKPTKKLIHDALEDLLITRR</sequence>
<evidence type="ECO:0000313" key="2">
    <source>
        <dbReference type="Proteomes" id="UP001516400"/>
    </source>
</evidence>
<keyword evidence="2" id="KW-1185">Reference proteome</keyword>
<organism evidence="1 2">
    <name type="scientific">Cryptolaemus montrouzieri</name>
    <dbReference type="NCBI Taxonomy" id="559131"/>
    <lineage>
        <taxon>Eukaryota</taxon>
        <taxon>Metazoa</taxon>
        <taxon>Ecdysozoa</taxon>
        <taxon>Arthropoda</taxon>
        <taxon>Hexapoda</taxon>
        <taxon>Insecta</taxon>
        <taxon>Pterygota</taxon>
        <taxon>Neoptera</taxon>
        <taxon>Endopterygota</taxon>
        <taxon>Coleoptera</taxon>
        <taxon>Polyphaga</taxon>
        <taxon>Cucujiformia</taxon>
        <taxon>Coccinelloidea</taxon>
        <taxon>Coccinellidae</taxon>
        <taxon>Scymninae</taxon>
        <taxon>Scymnini</taxon>
        <taxon>Cryptolaemus</taxon>
    </lineage>
</organism>
<feature type="non-terminal residue" evidence="1">
    <location>
        <position position="1"/>
    </location>
</feature>
<evidence type="ECO:0000313" key="1">
    <source>
        <dbReference type="EMBL" id="KAL3288325.1"/>
    </source>
</evidence>
<comment type="caution">
    <text evidence="1">The sequence shown here is derived from an EMBL/GenBank/DDBJ whole genome shotgun (WGS) entry which is preliminary data.</text>
</comment>
<proteinExistence type="predicted"/>